<dbReference type="InterPro" id="IPR007111">
    <property type="entry name" value="NACHT_NTPase"/>
</dbReference>
<evidence type="ECO:0000259" key="1">
    <source>
        <dbReference type="PROSITE" id="PS50837"/>
    </source>
</evidence>
<sequence>MRGLFKRWGRGAGSQTAEGATAGRDINMFSNVAGPVYVGIEPPSPPPEFDDAVTRYAARVRQRYGRLDLEVLTPLREQGEHPVVPLRDVFVPQSVRADPPPVELPRELLRRLEDPTEAEVHELPPGVDRETVERVREAYRRRPPQPVLDVLSAPENDHVVLLGDPGAGKSTLSRYLALALTAPDPVPGLEPLHGRLPLILELRGYAQAAWRERSFEDYLAHQYETEALGLPAALLSAVLAGEAPRTALVIFEGLDELFETDLRDAVTRRIAGFAARHPSARVLVTSRGHGYQRAVLDGAGFADFMLQDLDREQIGAFVGQWFAVARPEDPEGARRLIERVTSAVDGSRSVRELAGNPLVLTILAIIGRRRELPRDRRRVYEHAVDVLVEQWDPSKYLKDRRVEEHLPYLSADDKLELLRLIARGMQTGQGGVAGNHIAGPDLITCFEDYLKDRYALPPDRAATAARIMLDQFRHRNFVLSRFGGEIYGFVHRAFLEHLAAEDLAHRFDQERALSEDELQELFAAKAEDPAWHETLLLLAGMLDERIVGGVIDRLLAPRVPAPLLTDEDERAAAGLPFAARCLAEVRRPALLARQALLLVDRLIRLLELCREYDVGFDLDSPGLQDIARALAGLDEQVQARRRYLEWHDAWSRGNEARGRSAVFHGVGWEAAEIRLHLLRAGPEPWPAAVRREALGHPDPCTRAVAAFKAVDAGLPGRWELLREIVARDPHAGVREIMAGEQLGYDPDPGERTVPFLLGRLREEADPRVRVALVTGLVRTALKSPEAHAWLLRTLRAGDAETHLAAVGGITVDQMSDPEIQEALLDAARDGTPDVRASALGAVSLLPRAAGEQVLLDLAGSLAGQATEPHVHLAALETLARLSDRHPQARRIVLERARHDPDPRVRSGIAQFVGRLPGWHEAPDLFLDLALGDPDHDVRADALRAWRRAPLEGADALTAVVAWTRVGETPRIRTAAVDLLLRFTDPEVTDLVERLATADESPEVRAALLARFLGRADAARGVRRVRDRAAADPGPVVRAAALELLRDRCRDPETTDLARDRAENDEDPGVRISALRVLADLGRDDPRTPALLRTAAARDVSADVRGQAARLLGILERGSR</sequence>
<dbReference type="SUPFAM" id="SSF52540">
    <property type="entry name" value="P-loop containing nucleoside triphosphate hydrolases"/>
    <property type="match status" value="1"/>
</dbReference>
<dbReference type="PROSITE" id="PS50837">
    <property type="entry name" value="NACHT"/>
    <property type="match status" value="1"/>
</dbReference>
<dbReference type="Gene3D" id="3.40.50.300">
    <property type="entry name" value="P-loop containing nucleotide triphosphate hydrolases"/>
    <property type="match status" value="1"/>
</dbReference>
<accession>A0ABV5QHY0</accession>
<dbReference type="RefSeq" id="WP_345489970.1">
    <property type="nucleotide sequence ID" value="NZ_BAAAWU010000001.1"/>
</dbReference>
<dbReference type="Proteomes" id="UP001589716">
    <property type="component" value="Unassembled WGS sequence"/>
</dbReference>
<dbReference type="Gene3D" id="1.25.10.10">
    <property type="entry name" value="Leucine-rich Repeat Variant"/>
    <property type="match status" value="2"/>
</dbReference>
<dbReference type="InterPro" id="IPR004155">
    <property type="entry name" value="PBS_lyase_HEAT"/>
</dbReference>
<reference evidence="2 3" key="1">
    <citation type="submission" date="2024-09" db="EMBL/GenBank/DDBJ databases">
        <authorList>
            <person name="Sun Q."/>
            <person name="Mori K."/>
        </authorList>
    </citation>
    <scope>NUCLEOTIDE SEQUENCE [LARGE SCALE GENOMIC DNA]</scope>
    <source>
        <strain evidence="2 3">JCM 4414</strain>
    </source>
</reference>
<dbReference type="SUPFAM" id="SSF48371">
    <property type="entry name" value="ARM repeat"/>
    <property type="match status" value="1"/>
</dbReference>
<dbReference type="InterPro" id="IPR011989">
    <property type="entry name" value="ARM-like"/>
</dbReference>
<dbReference type="CDD" id="cd00267">
    <property type="entry name" value="ABC_ATPase"/>
    <property type="match status" value="1"/>
</dbReference>
<dbReference type="Pfam" id="PF05729">
    <property type="entry name" value="NACHT"/>
    <property type="match status" value="1"/>
</dbReference>
<dbReference type="PANTHER" id="PTHR46844:SF1">
    <property type="entry name" value="SLR5058 PROTEIN"/>
    <property type="match status" value="1"/>
</dbReference>
<dbReference type="PANTHER" id="PTHR46844">
    <property type="entry name" value="SLR5058 PROTEIN"/>
    <property type="match status" value="1"/>
</dbReference>
<dbReference type="EMBL" id="JBHMCT010000004">
    <property type="protein sequence ID" value="MFB9553072.1"/>
    <property type="molecule type" value="Genomic_DNA"/>
</dbReference>
<keyword evidence="3" id="KW-1185">Reference proteome</keyword>
<dbReference type="InterPro" id="IPR016024">
    <property type="entry name" value="ARM-type_fold"/>
</dbReference>
<comment type="caution">
    <text evidence="2">The sequence shown here is derived from an EMBL/GenBank/DDBJ whole genome shotgun (WGS) entry which is preliminary data.</text>
</comment>
<organism evidence="2 3">
    <name type="scientific">Streptomyces roseoviridis</name>
    <dbReference type="NCBI Taxonomy" id="67361"/>
    <lineage>
        <taxon>Bacteria</taxon>
        <taxon>Bacillati</taxon>
        <taxon>Actinomycetota</taxon>
        <taxon>Actinomycetes</taxon>
        <taxon>Kitasatosporales</taxon>
        <taxon>Streptomycetaceae</taxon>
        <taxon>Streptomyces</taxon>
    </lineage>
</organism>
<dbReference type="Pfam" id="PF13646">
    <property type="entry name" value="HEAT_2"/>
    <property type="match status" value="2"/>
</dbReference>
<proteinExistence type="predicted"/>
<protein>
    <submittedName>
        <fullName evidence="2">HEAT repeat domain-containing protein</fullName>
    </submittedName>
</protein>
<evidence type="ECO:0000313" key="2">
    <source>
        <dbReference type="EMBL" id="MFB9553072.1"/>
    </source>
</evidence>
<dbReference type="SMART" id="SM00567">
    <property type="entry name" value="EZ_HEAT"/>
    <property type="match status" value="4"/>
</dbReference>
<feature type="domain" description="NACHT" evidence="1">
    <location>
        <begin position="157"/>
        <end position="287"/>
    </location>
</feature>
<evidence type="ECO:0000313" key="3">
    <source>
        <dbReference type="Proteomes" id="UP001589716"/>
    </source>
</evidence>
<dbReference type="InterPro" id="IPR027417">
    <property type="entry name" value="P-loop_NTPase"/>
</dbReference>
<name>A0ABV5QHY0_9ACTN</name>
<gene>
    <name evidence="2" type="ORF">ACFFTP_02520</name>
</gene>